<dbReference type="PANTHER" id="PTHR43792:SF1">
    <property type="entry name" value="N-ACETYLTRANSFERASE DOMAIN-CONTAINING PROTEIN"/>
    <property type="match status" value="1"/>
</dbReference>
<dbReference type="InterPro" id="IPR000182">
    <property type="entry name" value="GNAT_dom"/>
</dbReference>
<gene>
    <name evidence="2" type="ORF">MNBD_BACTEROID02-172</name>
</gene>
<evidence type="ECO:0000313" key="2">
    <source>
        <dbReference type="EMBL" id="VAV83881.1"/>
    </source>
</evidence>
<protein>
    <recommendedName>
        <fullName evidence="1">N-acetyltransferase domain-containing protein</fullName>
    </recommendedName>
</protein>
<dbReference type="GO" id="GO:0016747">
    <property type="term" value="F:acyltransferase activity, transferring groups other than amino-acyl groups"/>
    <property type="evidence" value="ECO:0007669"/>
    <property type="project" value="InterPro"/>
</dbReference>
<dbReference type="Gene3D" id="3.40.630.30">
    <property type="match status" value="1"/>
</dbReference>
<dbReference type="PANTHER" id="PTHR43792">
    <property type="entry name" value="GNAT FAMILY, PUTATIVE (AFU_ORTHOLOGUE AFUA_3G00765)-RELATED-RELATED"/>
    <property type="match status" value="1"/>
</dbReference>
<dbReference type="Pfam" id="PF13302">
    <property type="entry name" value="Acetyltransf_3"/>
    <property type="match status" value="1"/>
</dbReference>
<organism evidence="2">
    <name type="scientific">hydrothermal vent metagenome</name>
    <dbReference type="NCBI Taxonomy" id="652676"/>
    <lineage>
        <taxon>unclassified sequences</taxon>
        <taxon>metagenomes</taxon>
        <taxon>ecological metagenomes</taxon>
    </lineage>
</organism>
<evidence type="ECO:0000259" key="1">
    <source>
        <dbReference type="Pfam" id="PF13302"/>
    </source>
</evidence>
<reference evidence="2" key="1">
    <citation type="submission" date="2018-06" db="EMBL/GenBank/DDBJ databases">
        <authorList>
            <person name="Zhirakovskaya E."/>
        </authorList>
    </citation>
    <scope>NUCLEOTIDE SEQUENCE</scope>
</reference>
<name>A0A3B0QU77_9ZZZZ</name>
<dbReference type="EMBL" id="UOEB01000111">
    <property type="protein sequence ID" value="VAV83881.1"/>
    <property type="molecule type" value="Genomic_DNA"/>
</dbReference>
<dbReference type="InterPro" id="IPR051531">
    <property type="entry name" value="N-acetyltransferase"/>
</dbReference>
<dbReference type="SUPFAM" id="SSF55729">
    <property type="entry name" value="Acyl-CoA N-acyltransferases (Nat)"/>
    <property type="match status" value="1"/>
</dbReference>
<proteinExistence type="predicted"/>
<dbReference type="InterPro" id="IPR016181">
    <property type="entry name" value="Acyl_CoA_acyltransferase"/>
</dbReference>
<sequence>MIIAETQRLIISKVTIADAPFFVELMNTPHWLKYIGDRHIKTIKQAENHLKKGILKSYKDFGFGFYKLLLKHEQNKTIGVVGLVKRKELEHVDIGFGF</sequence>
<accession>A0A3B0QU77</accession>
<feature type="non-terminal residue" evidence="2">
    <location>
        <position position="98"/>
    </location>
</feature>
<dbReference type="AlphaFoldDB" id="A0A3B0QU77"/>
<feature type="domain" description="N-acetyltransferase" evidence="1">
    <location>
        <begin position="8"/>
        <end position="97"/>
    </location>
</feature>